<keyword evidence="9" id="KW-1133">Transmembrane helix</keyword>
<evidence type="ECO:0000256" key="7">
    <source>
        <dbReference type="ARBA" id="ARBA00022840"/>
    </source>
</evidence>
<proteinExistence type="predicted"/>
<dbReference type="Pfam" id="PF07714">
    <property type="entry name" value="PK_Tyr_Ser-Thr"/>
    <property type="match status" value="1"/>
</dbReference>
<dbReference type="CDD" id="cd23509">
    <property type="entry name" value="Gnk2-like"/>
    <property type="match status" value="2"/>
</dbReference>
<organism evidence="12 13">
    <name type="scientific">Artemisia annua</name>
    <name type="common">Sweet wormwood</name>
    <dbReference type="NCBI Taxonomy" id="35608"/>
    <lineage>
        <taxon>Eukaryota</taxon>
        <taxon>Viridiplantae</taxon>
        <taxon>Streptophyta</taxon>
        <taxon>Embryophyta</taxon>
        <taxon>Tracheophyta</taxon>
        <taxon>Spermatophyta</taxon>
        <taxon>Magnoliopsida</taxon>
        <taxon>eudicotyledons</taxon>
        <taxon>Gunneridae</taxon>
        <taxon>Pentapetalae</taxon>
        <taxon>asterids</taxon>
        <taxon>campanulids</taxon>
        <taxon>Asterales</taxon>
        <taxon>Asteraceae</taxon>
        <taxon>Asteroideae</taxon>
        <taxon>Anthemideae</taxon>
        <taxon>Artemisiinae</taxon>
        <taxon>Artemisia</taxon>
    </lineage>
</organism>
<gene>
    <name evidence="12" type="ORF">CTI12_AA346990</name>
</gene>
<keyword evidence="8 12" id="KW-0675">Receptor</keyword>
<dbReference type="OrthoDB" id="1740117at2759"/>
<dbReference type="GO" id="GO:0005524">
    <property type="term" value="F:ATP binding"/>
    <property type="evidence" value="ECO:0007669"/>
    <property type="project" value="UniProtKB-KW"/>
</dbReference>
<dbReference type="InterPro" id="IPR052059">
    <property type="entry name" value="CR_Ser/Thr_kinase"/>
</dbReference>
<dbReference type="STRING" id="35608.A0A2U1MS10"/>
<keyword evidence="3" id="KW-0732">Signal</keyword>
<evidence type="ECO:0000256" key="4">
    <source>
        <dbReference type="ARBA" id="ARBA00022737"/>
    </source>
</evidence>
<dbReference type="EMBL" id="PKPP01004503">
    <property type="protein sequence ID" value="PWA64055.1"/>
    <property type="molecule type" value="Genomic_DNA"/>
</dbReference>
<evidence type="ECO:0000313" key="12">
    <source>
        <dbReference type="EMBL" id="PWA64055.1"/>
    </source>
</evidence>
<evidence type="ECO:0000256" key="2">
    <source>
        <dbReference type="ARBA" id="ARBA00022679"/>
    </source>
</evidence>
<evidence type="ECO:0000313" key="13">
    <source>
        <dbReference type="Proteomes" id="UP000245207"/>
    </source>
</evidence>
<keyword evidence="5" id="KW-0547">Nucleotide-binding</keyword>
<protein>
    <submittedName>
        <fullName evidence="12">Cysteine-rich receptor-like protein kinase</fullName>
    </submittedName>
</protein>
<dbReference type="InterPro" id="IPR038408">
    <property type="entry name" value="GNK2_sf"/>
</dbReference>
<keyword evidence="9" id="KW-0812">Transmembrane</keyword>
<keyword evidence="1" id="KW-0723">Serine/threonine-protein kinase</keyword>
<comment type="caution">
    <text evidence="12">The sequence shown here is derived from an EMBL/GenBank/DDBJ whole genome shotgun (WGS) entry which is preliminary data.</text>
</comment>
<dbReference type="GO" id="GO:0004674">
    <property type="term" value="F:protein serine/threonine kinase activity"/>
    <property type="evidence" value="ECO:0007669"/>
    <property type="project" value="UniProtKB-KW"/>
</dbReference>
<accession>A0A2U1MS10</accession>
<dbReference type="InterPro" id="IPR001245">
    <property type="entry name" value="Ser-Thr/Tyr_kinase_cat_dom"/>
</dbReference>
<evidence type="ECO:0000256" key="8">
    <source>
        <dbReference type="ARBA" id="ARBA00023170"/>
    </source>
</evidence>
<dbReference type="Gene3D" id="3.30.200.20">
    <property type="entry name" value="Phosphorylase Kinase, domain 1"/>
    <property type="match status" value="1"/>
</dbReference>
<feature type="domain" description="Gnk2-homologous" evidence="11">
    <location>
        <begin position="1"/>
        <end position="89"/>
    </location>
</feature>
<feature type="transmembrane region" description="Helical" evidence="9">
    <location>
        <begin position="224"/>
        <end position="245"/>
    </location>
</feature>
<dbReference type="InterPro" id="IPR011009">
    <property type="entry name" value="Kinase-like_dom_sf"/>
</dbReference>
<dbReference type="Gene3D" id="3.30.430.20">
    <property type="entry name" value="Gnk2 domain, C-X8-C-X2-C motif"/>
    <property type="match status" value="2"/>
</dbReference>
<evidence type="ECO:0000256" key="9">
    <source>
        <dbReference type="SAM" id="Phobius"/>
    </source>
</evidence>
<name>A0A2U1MS10_ARTAN</name>
<keyword evidence="6 12" id="KW-0418">Kinase</keyword>
<evidence type="ECO:0000256" key="3">
    <source>
        <dbReference type="ARBA" id="ARBA00022729"/>
    </source>
</evidence>
<feature type="domain" description="Protein kinase" evidence="10">
    <location>
        <begin position="279"/>
        <end position="447"/>
    </location>
</feature>
<keyword evidence="9" id="KW-0472">Membrane</keyword>
<evidence type="ECO:0000256" key="6">
    <source>
        <dbReference type="ARBA" id="ARBA00022777"/>
    </source>
</evidence>
<keyword evidence="13" id="KW-1185">Reference proteome</keyword>
<evidence type="ECO:0000259" key="11">
    <source>
        <dbReference type="PROSITE" id="PS51473"/>
    </source>
</evidence>
<dbReference type="PROSITE" id="PS50011">
    <property type="entry name" value="PROTEIN_KINASE_DOM"/>
    <property type="match status" value="1"/>
</dbReference>
<dbReference type="PANTHER" id="PTHR47973">
    <property type="entry name" value="CYSTEINE-RICH RECEPTOR-LIKE PROTEIN KINASE 3"/>
    <property type="match status" value="1"/>
</dbReference>
<reference evidence="12 13" key="1">
    <citation type="journal article" date="2018" name="Mol. Plant">
        <title>The genome of Artemisia annua provides insight into the evolution of Asteraceae family and artemisinin biosynthesis.</title>
        <authorList>
            <person name="Shen Q."/>
            <person name="Zhang L."/>
            <person name="Liao Z."/>
            <person name="Wang S."/>
            <person name="Yan T."/>
            <person name="Shi P."/>
            <person name="Liu M."/>
            <person name="Fu X."/>
            <person name="Pan Q."/>
            <person name="Wang Y."/>
            <person name="Lv Z."/>
            <person name="Lu X."/>
            <person name="Zhang F."/>
            <person name="Jiang W."/>
            <person name="Ma Y."/>
            <person name="Chen M."/>
            <person name="Hao X."/>
            <person name="Li L."/>
            <person name="Tang Y."/>
            <person name="Lv G."/>
            <person name="Zhou Y."/>
            <person name="Sun X."/>
            <person name="Brodelius P.E."/>
            <person name="Rose J.K.C."/>
            <person name="Tang K."/>
        </authorList>
    </citation>
    <scope>NUCLEOTIDE SEQUENCE [LARGE SCALE GENOMIC DNA]</scope>
    <source>
        <strain evidence="13">cv. Huhao1</strain>
        <tissue evidence="12">Leaf</tissue>
    </source>
</reference>
<dbReference type="SUPFAM" id="SSF56112">
    <property type="entry name" value="Protein kinase-like (PK-like)"/>
    <property type="match status" value="1"/>
</dbReference>
<evidence type="ECO:0000256" key="5">
    <source>
        <dbReference type="ARBA" id="ARBA00022741"/>
    </source>
</evidence>
<dbReference type="AlphaFoldDB" id="A0A2U1MS10"/>
<keyword evidence="2" id="KW-0808">Transferase</keyword>
<dbReference type="Gene3D" id="1.10.510.10">
    <property type="entry name" value="Transferase(Phosphotransferase) domain 1"/>
    <property type="match status" value="1"/>
</dbReference>
<dbReference type="Pfam" id="PF01657">
    <property type="entry name" value="Stress-antifung"/>
    <property type="match status" value="2"/>
</dbReference>
<dbReference type="InterPro" id="IPR002902">
    <property type="entry name" value="GNK2"/>
</dbReference>
<evidence type="ECO:0000259" key="10">
    <source>
        <dbReference type="PROSITE" id="PS50011"/>
    </source>
</evidence>
<dbReference type="PROSITE" id="PS51473">
    <property type="entry name" value="GNK2"/>
    <property type="match status" value="2"/>
</dbReference>
<evidence type="ECO:0000256" key="1">
    <source>
        <dbReference type="ARBA" id="ARBA00022527"/>
    </source>
</evidence>
<dbReference type="Proteomes" id="UP000245207">
    <property type="component" value="Unassembled WGS sequence"/>
</dbReference>
<sequence length="447" mass="49670">MDEKYFLSNLNTTLTSLRRQLTTNGYATAHTSFNGEFVWGLASCRGYLSIPDCLDCFDDVVELVKQCGPAVGVTVIYSDCDVRYENNNFFTDPKQRFHTVLCDNITSPQPKEFRKAVKKLLRDLTAATPKTSNLYAASNRQEGDGNATAYAIAQCNLNVRQSVCLECLNSRSLDLDNCLPAISGRAMDTACFIRYSSTPFFGQNQTSDISSLLWDDDLNKKRSIIGGVVGGVGFLLILLAMFLWCGRLKKIGRDQQDAPALNGAVNYSYRQLQLATNNFSEENIIGKGGFGEVYKRKQTITFLHQLKHAFNPSKSLPPAVLDDNKVVAVKKLKVGYIGAKSGFENEILLISLIRHRNLLRLLGSSEGSDALLLVLEYMPNGSLDRGYTAPEYLLYGSLSDKVDTFSFGIVTLEIISGRRCAYRNFDGPSTDCLLEHVRYLFLFSGLL</sequence>
<dbReference type="InterPro" id="IPR000719">
    <property type="entry name" value="Prot_kinase_dom"/>
</dbReference>
<keyword evidence="4" id="KW-0677">Repeat</keyword>
<feature type="domain" description="Gnk2-homologous" evidence="11">
    <location>
        <begin position="95"/>
        <end position="200"/>
    </location>
</feature>
<keyword evidence="7" id="KW-0067">ATP-binding</keyword>